<organism evidence="1">
    <name type="scientific">marine sediment metagenome</name>
    <dbReference type="NCBI Taxonomy" id="412755"/>
    <lineage>
        <taxon>unclassified sequences</taxon>
        <taxon>metagenomes</taxon>
        <taxon>ecological metagenomes</taxon>
    </lineage>
</organism>
<comment type="caution">
    <text evidence="1">The sequence shown here is derived from an EMBL/GenBank/DDBJ whole genome shotgun (WGS) entry which is preliminary data.</text>
</comment>
<proteinExistence type="predicted"/>
<dbReference type="AlphaFoldDB" id="A0A0F9AVA4"/>
<feature type="non-terminal residue" evidence="1">
    <location>
        <position position="105"/>
    </location>
</feature>
<protein>
    <recommendedName>
        <fullName evidence="2">Type 4 fimbrial biogenesis protein PilX N-terminal domain-containing protein</fullName>
    </recommendedName>
</protein>
<evidence type="ECO:0008006" key="2">
    <source>
        <dbReference type="Google" id="ProtNLM"/>
    </source>
</evidence>
<evidence type="ECO:0000313" key="1">
    <source>
        <dbReference type="EMBL" id="KKL13375.1"/>
    </source>
</evidence>
<name>A0A0F9AVA4_9ZZZZ</name>
<dbReference type="EMBL" id="LAZR01040880">
    <property type="protein sequence ID" value="KKL13375.1"/>
    <property type="molecule type" value="Genomic_DNA"/>
</dbReference>
<reference evidence="1" key="1">
    <citation type="journal article" date="2015" name="Nature">
        <title>Complex archaea that bridge the gap between prokaryotes and eukaryotes.</title>
        <authorList>
            <person name="Spang A."/>
            <person name="Saw J.H."/>
            <person name="Jorgensen S.L."/>
            <person name="Zaremba-Niedzwiedzka K."/>
            <person name="Martijn J."/>
            <person name="Lind A.E."/>
            <person name="van Eijk R."/>
            <person name="Schleper C."/>
            <person name="Guy L."/>
            <person name="Ettema T.J."/>
        </authorList>
    </citation>
    <scope>NUCLEOTIDE SEQUENCE</scope>
</reference>
<sequence length="105" mass="11118">MRRVNNNKLNRSERGVAYVLALLVLAVLSTLAVGLVTVGDINYASSANMAEATSARLAAESGMGFFRYVLGRLPVNGEDEALLLYSTAEALTARLQSTPNLDGAT</sequence>
<gene>
    <name evidence="1" type="ORF">LCGC14_2526400</name>
</gene>
<accession>A0A0F9AVA4</accession>